<keyword evidence="6" id="KW-0474">Menaquinone biosynthesis</keyword>
<gene>
    <name evidence="6" type="primary">mqnC</name>
    <name evidence="10" type="ORF">MPEBLZ_03084</name>
</gene>
<feature type="binding site" evidence="8">
    <location>
        <position position="316"/>
    </location>
    <ligand>
        <name>(3R)-3-methyl-D-ornithine</name>
        <dbReference type="ChEBI" id="CHEBI:64642"/>
    </ligand>
</feature>
<feature type="binding site" evidence="8">
    <location>
        <position position="100"/>
    </location>
    <ligand>
        <name>S-adenosyl-L-methionine</name>
        <dbReference type="ChEBI" id="CHEBI:59789"/>
    </ligand>
</feature>
<dbReference type="GO" id="GO:0005506">
    <property type="term" value="F:iron ion binding"/>
    <property type="evidence" value="ECO:0007669"/>
    <property type="project" value="UniProtKB-UniRule"/>
</dbReference>
<dbReference type="SFLD" id="SFLDG01064">
    <property type="entry name" value="F420__menaquinone_cofactor_bio"/>
    <property type="match status" value="1"/>
</dbReference>
<accession>A0A0P8DXE1</accession>
<evidence type="ECO:0000256" key="2">
    <source>
        <dbReference type="ARBA" id="ARBA00022691"/>
    </source>
</evidence>
<dbReference type="PROSITE" id="PS51918">
    <property type="entry name" value="RADICAL_SAM"/>
    <property type="match status" value="1"/>
</dbReference>
<dbReference type="InterPro" id="IPR020050">
    <property type="entry name" value="FO_synthase_su2"/>
</dbReference>
<comment type="function">
    <text evidence="6">Radical SAM enzyme that catalyzes the cyclization of dehypoxanthine futalosine (DHFL) into cyclic dehypoxanthine futalosine (CDHFL), a step in the biosynthesis of menaquinone (MK, vitamin K2).</text>
</comment>
<organism evidence="10 11">
    <name type="scientific">Candidatus Methanoperedens nitratireducens</name>
    <dbReference type="NCBI Taxonomy" id="1392998"/>
    <lineage>
        <taxon>Archaea</taxon>
        <taxon>Methanobacteriati</taxon>
        <taxon>Methanobacteriota</taxon>
        <taxon>Stenosarchaea group</taxon>
        <taxon>Methanomicrobia</taxon>
        <taxon>Methanosarcinales</taxon>
        <taxon>ANME-2 cluster</taxon>
        <taxon>Candidatus Methanoperedentaceae</taxon>
        <taxon>Candidatus Methanoperedens</taxon>
    </lineage>
</organism>
<sequence length="385" mass="43092">MTNFDIIKQLSDDTEITEILDRAVNHGSLDINNNNMQNNIYDSIDPIDIGDGKKLLECNDLNLLGAAADALRKKSTGDLVTFVIDRNINYTNICTSKCKFCAFYREPDAKDAYVLSIEKILEKVDEAVRLGATQILIQGGLNPDIPIEYYEKMLKEVKKKFDVQMHAFSPPEIVHISKLYGAGIKETISRLHEAGLDSIPGGGAEILDDRVRDSVSPKKIGWKKWQEVMLAAHSLGIPTTATMVFGHEETLEERIKHIIRVRDMQKKYHGFTAFIPWTFQSENTGLIGTSTGIDYLKMVAVSRILLDGHIRNIQASWVTQGIDVAQMALDFGANDLGGTMIEENVVRAAGVPFHSKSIDEFIHAARKLGRPVAKRDTLYNIIERY</sequence>
<feature type="binding site" evidence="6 7">
    <location>
        <position position="94"/>
    </location>
    <ligand>
        <name>[4Fe-4S] cluster</name>
        <dbReference type="ChEBI" id="CHEBI:49883"/>
        <note>4Fe-4S-S-AdoMet</note>
    </ligand>
</feature>
<feature type="binding site" evidence="8">
    <location>
        <position position="205"/>
    </location>
    <ligand>
        <name>S-adenosyl-L-methionine</name>
        <dbReference type="ChEBI" id="CHEBI:59789"/>
    </ligand>
</feature>
<dbReference type="GO" id="GO:0044689">
    <property type="term" value="F:7,8-didemethyl-8-hydroxy-5-deazariboflavin synthase activity"/>
    <property type="evidence" value="ECO:0007669"/>
    <property type="project" value="TreeGrafter"/>
</dbReference>
<dbReference type="HAMAP" id="MF_00992">
    <property type="entry name" value="MqnC"/>
    <property type="match status" value="1"/>
</dbReference>
<dbReference type="InterPro" id="IPR013785">
    <property type="entry name" value="Aldolase_TIM"/>
</dbReference>
<keyword evidence="5 6" id="KW-0411">Iron-sulfur</keyword>
<dbReference type="NCBIfam" id="TIGR03699">
    <property type="entry name" value="menaquin_MqnC"/>
    <property type="match status" value="1"/>
</dbReference>
<dbReference type="InterPro" id="IPR022431">
    <property type="entry name" value="Cyclic_DHFL_synthase_mqnC"/>
</dbReference>
<dbReference type="SUPFAM" id="SSF102114">
    <property type="entry name" value="Radical SAM enzymes"/>
    <property type="match status" value="1"/>
</dbReference>
<evidence type="ECO:0000256" key="7">
    <source>
        <dbReference type="PIRSR" id="PIRSR004762-1"/>
    </source>
</evidence>
<evidence type="ECO:0000256" key="5">
    <source>
        <dbReference type="ARBA" id="ARBA00023014"/>
    </source>
</evidence>
<comment type="cofactor">
    <cofactor evidence="6 7">
        <name>[4Fe-4S] cluster</name>
        <dbReference type="ChEBI" id="CHEBI:49883"/>
    </cofactor>
    <text evidence="6 7">Binds 1 [4Fe-4S] cluster. The cluster is coordinated with 3 cysteines and an exchangeable S-adenosyl-L-methionine.</text>
</comment>
<dbReference type="NCBIfam" id="TIGR00423">
    <property type="entry name" value="CofH family radical SAM protein"/>
    <property type="match status" value="1"/>
</dbReference>
<keyword evidence="6" id="KW-0560">Oxidoreductase</keyword>
<dbReference type="PATRIC" id="fig|1719120.3.peg.3348"/>
<dbReference type="InterPro" id="IPR034405">
    <property type="entry name" value="F420"/>
</dbReference>
<dbReference type="GO" id="GO:0016765">
    <property type="term" value="F:transferase activity, transferring alkyl or aryl (other than methyl) groups"/>
    <property type="evidence" value="ECO:0007669"/>
    <property type="project" value="InterPro"/>
</dbReference>
<dbReference type="SFLD" id="SFLDF00343">
    <property type="entry name" value="aminofutalosine_synthase_(mqnE"/>
    <property type="match status" value="1"/>
</dbReference>
<dbReference type="CDD" id="cd01335">
    <property type="entry name" value="Radical_SAM"/>
    <property type="match status" value="1"/>
</dbReference>
<dbReference type="Gene3D" id="3.20.20.70">
    <property type="entry name" value="Aldolase class I"/>
    <property type="match status" value="1"/>
</dbReference>
<feature type="binding site" evidence="6 7">
    <location>
        <position position="101"/>
    </location>
    <ligand>
        <name>[4Fe-4S] cluster</name>
        <dbReference type="ChEBI" id="CHEBI:49883"/>
        <note>4Fe-4S-S-AdoMet</note>
    </ligand>
</feature>
<dbReference type="InterPro" id="IPR058240">
    <property type="entry name" value="rSAM_sf"/>
</dbReference>
<keyword evidence="2 6" id="KW-0949">S-adenosyl-L-methionine</keyword>
<evidence type="ECO:0000256" key="3">
    <source>
        <dbReference type="ARBA" id="ARBA00022723"/>
    </source>
</evidence>
<evidence type="ECO:0000256" key="4">
    <source>
        <dbReference type="ARBA" id="ARBA00023004"/>
    </source>
</evidence>
<evidence type="ECO:0000256" key="8">
    <source>
        <dbReference type="PIRSR" id="PIRSR004762-2"/>
    </source>
</evidence>
<evidence type="ECO:0000256" key="1">
    <source>
        <dbReference type="ARBA" id="ARBA00022485"/>
    </source>
</evidence>
<proteinExistence type="inferred from homology"/>
<dbReference type="Pfam" id="PF04055">
    <property type="entry name" value="Radical_SAM"/>
    <property type="match status" value="1"/>
</dbReference>
<dbReference type="SFLD" id="SFLDG01389">
    <property type="entry name" value="menaquinone_synthsis_involved"/>
    <property type="match status" value="1"/>
</dbReference>
<dbReference type="PANTHER" id="PTHR43076:SF1">
    <property type="entry name" value="LIPOYL SYNTHASE 2"/>
    <property type="match status" value="1"/>
</dbReference>
<dbReference type="AlphaFoldDB" id="A0A0P8DXE1"/>
<keyword evidence="3 6" id="KW-0479">Metal-binding</keyword>
<dbReference type="EMBL" id="LKCM01000237">
    <property type="protein sequence ID" value="KPQ42367.1"/>
    <property type="molecule type" value="Genomic_DNA"/>
</dbReference>
<dbReference type="InterPro" id="IPR045567">
    <property type="entry name" value="CofH/MnqC-like_C"/>
</dbReference>
<dbReference type="GO" id="GO:0051539">
    <property type="term" value="F:4 iron, 4 sulfur cluster binding"/>
    <property type="evidence" value="ECO:0007669"/>
    <property type="project" value="UniProtKB-KW"/>
</dbReference>
<dbReference type="SFLD" id="SFLDF00342">
    <property type="entry name" value="cyclic_dehypoxanthine_futalosi"/>
    <property type="match status" value="1"/>
</dbReference>
<protein>
    <recommendedName>
        <fullName evidence="6">Cyclic dehypoxanthine futalosine synthase</fullName>
        <shortName evidence="6">Cyclic DHFL synthase</shortName>
        <ecNumber evidence="6">1.21.98.1</ecNumber>
    </recommendedName>
    <alternativeName>
        <fullName evidence="6">Dehypoxanthine futalosine cyclase</fullName>
        <shortName evidence="6">DHFL cyclase</shortName>
    </alternativeName>
    <alternativeName>
        <fullName evidence="6">Menaquinone biosynthetic enzyme MqnC</fullName>
    </alternativeName>
</protein>
<dbReference type="InterPro" id="IPR006638">
    <property type="entry name" value="Elp3/MiaA/NifB-like_rSAM"/>
</dbReference>
<dbReference type="EC" id="1.21.98.1" evidence="6"/>
<dbReference type="PANTHER" id="PTHR43076">
    <property type="entry name" value="FO SYNTHASE (COFH)"/>
    <property type="match status" value="1"/>
</dbReference>
<dbReference type="SFLD" id="SFLDG01388">
    <property type="entry name" value="7_8-didemethyl-8-hydroxy-5-dea"/>
    <property type="match status" value="1"/>
</dbReference>
<comment type="caution">
    <text evidence="10">The sequence shown here is derived from an EMBL/GenBank/DDBJ whole genome shotgun (WGS) entry which is preliminary data.</text>
</comment>
<dbReference type="PIRSF" id="PIRSF004762">
    <property type="entry name" value="CHP00423"/>
    <property type="match status" value="1"/>
</dbReference>
<dbReference type="SMART" id="SM00729">
    <property type="entry name" value="Elp3"/>
    <property type="match status" value="1"/>
</dbReference>
<dbReference type="GO" id="GO:0009234">
    <property type="term" value="P:menaquinone biosynthetic process"/>
    <property type="evidence" value="ECO:0007669"/>
    <property type="project" value="UniProtKB-UniRule"/>
</dbReference>
<feature type="domain" description="Radical SAM core" evidence="9">
    <location>
        <begin position="80"/>
        <end position="309"/>
    </location>
</feature>
<keyword evidence="4 6" id="KW-0408">Iron</keyword>
<feature type="binding site" evidence="8">
    <location>
        <position position="169"/>
    </location>
    <ligand>
        <name>(3R)-3-methyl-D-ornithine</name>
        <dbReference type="ChEBI" id="CHEBI:64642"/>
    </ligand>
</feature>
<dbReference type="UniPathway" id="UPA00079"/>
<dbReference type="Pfam" id="PF19288">
    <property type="entry name" value="CofH_C"/>
    <property type="match status" value="1"/>
</dbReference>
<comment type="catalytic activity">
    <reaction evidence="6">
        <text>dehypoxanthine futalosine + S-adenosyl-L-methionine = cyclic dehypoxanthinylfutalosinate + 5'-deoxyadenosine + L-methionine + H(+)</text>
        <dbReference type="Rhea" id="RHEA:33083"/>
        <dbReference type="ChEBI" id="CHEBI:15378"/>
        <dbReference type="ChEBI" id="CHEBI:17319"/>
        <dbReference type="ChEBI" id="CHEBI:57844"/>
        <dbReference type="ChEBI" id="CHEBI:58864"/>
        <dbReference type="ChEBI" id="CHEBI:59789"/>
        <dbReference type="ChEBI" id="CHEBI:64270"/>
        <dbReference type="EC" id="1.21.98.1"/>
    </reaction>
</comment>
<evidence type="ECO:0000313" key="10">
    <source>
        <dbReference type="EMBL" id="KPQ42367.1"/>
    </source>
</evidence>
<keyword evidence="1 6" id="KW-0004">4Fe-4S</keyword>
<comment type="similarity">
    <text evidence="6">Belongs to the radical SAM superfamily. MqnC family.</text>
</comment>
<feature type="binding site" evidence="6 7">
    <location>
        <position position="98"/>
    </location>
    <ligand>
        <name>[4Fe-4S] cluster</name>
        <dbReference type="ChEBI" id="CHEBI:49883"/>
        <note>4Fe-4S-S-AdoMet</note>
    </ligand>
</feature>
<evidence type="ECO:0000256" key="6">
    <source>
        <dbReference type="HAMAP-Rule" id="MF_00992"/>
    </source>
</evidence>
<dbReference type="Proteomes" id="UP000050360">
    <property type="component" value="Unassembled WGS sequence"/>
</dbReference>
<reference evidence="10 11" key="1">
    <citation type="submission" date="2015-09" db="EMBL/GenBank/DDBJ databases">
        <title>A metagenomics-based metabolic model of nitrate-dependent anaerobic oxidation of methane by Methanoperedens-like archaea.</title>
        <authorList>
            <person name="Arshad A."/>
            <person name="Speth D.R."/>
            <person name="De Graaf R.M."/>
            <person name="Op Den Camp H.J."/>
            <person name="Jetten M.S."/>
            <person name="Welte C.U."/>
        </authorList>
    </citation>
    <scope>NUCLEOTIDE SEQUENCE [LARGE SCALE GENOMIC DNA]</scope>
</reference>
<comment type="pathway">
    <text evidence="6">Quinol/quinone metabolism; menaquinone biosynthesis.</text>
</comment>
<name>A0A0P8DXE1_9EURY</name>
<dbReference type="SFLD" id="SFLDS00029">
    <property type="entry name" value="Radical_SAM"/>
    <property type="match status" value="1"/>
</dbReference>
<keyword evidence="10" id="KW-0808">Transferase</keyword>
<dbReference type="GO" id="GO:0046992">
    <property type="term" value="F:oxidoreductase activity, acting on X-H and Y-H to form an X-Y bond"/>
    <property type="evidence" value="ECO:0007669"/>
    <property type="project" value="UniProtKB-UniRule"/>
</dbReference>
<evidence type="ECO:0000259" key="9">
    <source>
        <dbReference type="PROSITE" id="PS51918"/>
    </source>
</evidence>
<evidence type="ECO:0000313" key="11">
    <source>
        <dbReference type="Proteomes" id="UP000050360"/>
    </source>
</evidence>
<dbReference type="InterPro" id="IPR007197">
    <property type="entry name" value="rSAM"/>
</dbReference>